<proteinExistence type="predicted"/>
<dbReference type="EMBL" id="NBNE01022507">
    <property type="protein sequence ID" value="OWY90587.1"/>
    <property type="molecule type" value="Genomic_DNA"/>
</dbReference>
<keyword evidence="2" id="KW-1185">Reference proteome</keyword>
<organism evidence="1 2">
    <name type="scientific">Phytophthora megakarya</name>
    <dbReference type="NCBI Taxonomy" id="4795"/>
    <lineage>
        <taxon>Eukaryota</taxon>
        <taxon>Sar</taxon>
        <taxon>Stramenopiles</taxon>
        <taxon>Oomycota</taxon>
        <taxon>Peronosporomycetes</taxon>
        <taxon>Peronosporales</taxon>
        <taxon>Peronosporaceae</taxon>
        <taxon>Phytophthora</taxon>
    </lineage>
</organism>
<protein>
    <recommendedName>
        <fullName evidence="3">Eukaryotic/viral aspartic protease</fullName>
    </recommendedName>
</protein>
<dbReference type="AlphaFoldDB" id="A0A225UBI0"/>
<comment type="caution">
    <text evidence="1">The sequence shown here is derived from an EMBL/GenBank/DDBJ whole genome shotgun (WGS) entry which is preliminary data.</text>
</comment>
<accession>A0A225UBI0</accession>
<gene>
    <name evidence="1" type="ORF">PHMEG_00041220</name>
</gene>
<name>A0A225UBI0_9STRA</name>
<evidence type="ECO:0000313" key="1">
    <source>
        <dbReference type="EMBL" id="OWY90587.1"/>
    </source>
</evidence>
<sequence>MSTTTRVKAKVSLGWSPVYEFEFWVMDHSTVSEVMFGTDFIIPAGIRLDLFNATAKLAGEEMVPLVKSQSTDEDSAEGMDVTGGPTKGLQIPAGEWIEFRLQKRKPSLGTHDVWVRRIALIPAITRFIPRGFMTKQAGYVPIDSRKTEQWQVLVYADSYETWFKLKCELYERWLASQPPLAERQRYT</sequence>
<evidence type="ECO:0008006" key="3">
    <source>
        <dbReference type="Google" id="ProtNLM"/>
    </source>
</evidence>
<evidence type="ECO:0000313" key="2">
    <source>
        <dbReference type="Proteomes" id="UP000198211"/>
    </source>
</evidence>
<dbReference type="Proteomes" id="UP000198211">
    <property type="component" value="Unassembled WGS sequence"/>
</dbReference>
<reference evidence="2" key="1">
    <citation type="submission" date="2017-03" db="EMBL/GenBank/DDBJ databases">
        <title>Phytopthora megakarya and P. palmivora, two closely related causual agents of cacao black pod achieved similar genome size and gene model numbers by different mechanisms.</title>
        <authorList>
            <person name="Ali S."/>
            <person name="Shao J."/>
            <person name="Larry D.J."/>
            <person name="Kronmiller B."/>
            <person name="Shen D."/>
            <person name="Strem M.D."/>
            <person name="Melnick R.L."/>
            <person name="Guiltinan M.J."/>
            <person name="Tyler B.M."/>
            <person name="Meinhardt L.W."/>
            <person name="Bailey B.A."/>
        </authorList>
    </citation>
    <scope>NUCLEOTIDE SEQUENCE [LARGE SCALE GENOMIC DNA]</scope>
    <source>
        <strain evidence="2">zdho120</strain>
    </source>
</reference>